<evidence type="ECO:0000256" key="8">
    <source>
        <dbReference type="ARBA" id="ARBA00023237"/>
    </source>
</evidence>
<gene>
    <name evidence="9" type="ORF">JRV97_04295</name>
</gene>
<accession>A0ABY8PT11</accession>
<comment type="subcellular location">
    <subcellularLocation>
        <location evidence="2">Bacterial flagellum basal body</location>
    </subcellularLocation>
    <subcellularLocation>
        <location evidence="3">Cell outer membrane</location>
    </subcellularLocation>
</comment>
<comment type="function">
    <text evidence="1">Assembles around the rod to form the L-ring and probably protects the motor/basal body from shearing forces during rotation.</text>
</comment>
<name>A0ABY8PT11_9BACT</name>
<comment type="similarity">
    <text evidence="4">Belongs to the FlgH family.</text>
</comment>
<dbReference type="RefSeq" id="WP_281000534.1">
    <property type="nucleotide sequence ID" value="NZ_CP069362.1"/>
</dbReference>
<organism evidence="9 10">
    <name type="scientific">Marinitoga aeolica</name>
    <dbReference type="NCBI Taxonomy" id="2809031"/>
    <lineage>
        <taxon>Bacteria</taxon>
        <taxon>Thermotogati</taxon>
        <taxon>Thermotogota</taxon>
        <taxon>Thermotogae</taxon>
        <taxon>Petrotogales</taxon>
        <taxon>Petrotogaceae</taxon>
        <taxon>Marinitoga</taxon>
    </lineage>
</organism>
<evidence type="ECO:0000256" key="5">
    <source>
        <dbReference type="ARBA" id="ARBA00022729"/>
    </source>
</evidence>
<evidence type="ECO:0000256" key="2">
    <source>
        <dbReference type="ARBA" id="ARBA00004117"/>
    </source>
</evidence>
<dbReference type="PANTHER" id="PTHR34933:SF1">
    <property type="entry name" value="FLAGELLAR L-RING PROTEIN"/>
    <property type="match status" value="1"/>
</dbReference>
<evidence type="ECO:0000256" key="3">
    <source>
        <dbReference type="ARBA" id="ARBA00004442"/>
    </source>
</evidence>
<sequence length="203" mass="22312">MKRISVFFIVLLLLSIGYGDSLWKKANTKNLFSNPEKNYSVGDIITVAVSENPSLSLSDNNPDPFSGVMGTVGAIFNTVGNIDLMKFFPLGANKPENVKVSNKKSSSQSKATVNLYVSAKVISVSKNGIVKIHGEKEFKVDSQKKIMIIEGYADPSNIKDGVIDSKNLAEAKIWYQGDTDLQKDPNNKTWLAWLLSGISNIFF</sequence>
<dbReference type="InterPro" id="IPR000527">
    <property type="entry name" value="Flag_Lring"/>
</dbReference>
<keyword evidence="7" id="KW-0975">Bacterial flagellum</keyword>
<evidence type="ECO:0000256" key="6">
    <source>
        <dbReference type="ARBA" id="ARBA00023136"/>
    </source>
</evidence>
<evidence type="ECO:0000256" key="7">
    <source>
        <dbReference type="ARBA" id="ARBA00023143"/>
    </source>
</evidence>
<proteinExistence type="inferred from homology"/>
<keyword evidence="10" id="KW-1185">Reference proteome</keyword>
<keyword evidence="8" id="KW-0998">Cell outer membrane</keyword>
<keyword evidence="5" id="KW-0732">Signal</keyword>
<protein>
    <submittedName>
        <fullName evidence="9">Flagellar basal body L-ring protein FlgH</fullName>
    </submittedName>
</protein>
<evidence type="ECO:0000313" key="10">
    <source>
        <dbReference type="Proteomes" id="UP001232493"/>
    </source>
</evidence>
<reference evidence="9 10" key="1">
    <citation type="submission" date="2021-02" db="EMBL/GenBank/DDBJ databases">
        <title>Characterization of Marinitoga sp. nov. str. BP5-C20A.</title>
        <authorList>
            <person name="Erauso G."/>
            <person name="Postec A."/>
        </authorList>
    </citation>
    <scope>NUCLEOTIDE SEQUENCE [LARGE SCALE GENOMIC DNA]</scope>
    <source>
        <strain evidence="9 10">BP5-C20A</strain>
    </source>
</reference>
<dbReference type="Proteomes" id="UP001232493">
    <property type="component" value="Chromosome"/>
</dbReference>
<keyword evidence="9" id="KW-0282">Flagellum</keyword>
<dbReference type="Pfam" id="PF02107">
    <property type="entry name" value="FlgH"/>
    <property type="match status" value="1"/>
</dbReference>
<evidence type="ECO:0000256" key="4">
    <source>
        <dbReference type="ARBA" id="ARBA00006929"/>
    </source>
</evidence>
<evidence type="ECO:0000313" key="9">
    <source>
        <dbReference type="EMBL" id="WGS65778.1"/>
    </source>
</evidence>
<dbReference type="PANTHER" id="PTHR34933">
    <property type="entry name" value="FLAGELLAR L-RING PROTEIN"/>
    <property type="match status" value="1"/>
</dbReference>
<evidence type="ECO:0000256" key="1">
    <source>
        <dbReference type="ARBA" id="ARBA00002591"/>
    </source>
</evidence>
<keyword evidence="9" id="KW-0969">Cilium</keyword>
<keyword evidence="6" id="KW-0472">Membrane</keyword>
<keyword evidence="9" id="KW-0966">Cell projection</keyword>
<dbReference type="EMBL" id="CP069362">
    <property type="protein sequence ID" value="WGS65778.1"/>
    <property type="molecule type" value="Genomic_DNA"/>
</dbReference>